<sequence length="229" mass="25959">MASYLTLPLIMSFPAFDRPRFQGAVLDDINEWGLLRPVFEEIVWRYESFLENELVPAQNDYADTLESDEIYDADPSWHEGLSGVETDDLLESFRQIACMNNPTEHVLEPISASPKVLYVYVDEESVSSVRRQHLGSISSCFRFSDQGVARMLAYETPPYATDASFPSLRSVVSKYQSLGCQGVRRTSITRCLAVPWTPLFRAEGGGFHSRKYFGSFDVLASMRARHHPN</sequence>
<accession>K0Q527</accession>
<keyword evidence="3" id="KW-1185">Reference proteome</keyword>
<evidence type="ECO:0000313" key="2">
    <source>
        <dbReference type="EMBL" id="CCM79787.1"/>
    </source>
</evidence>
<dbReference type="EMBL" id="CANI01000063">
    <property type="protein sequence ID" value="CCM79787.1"/>
    <property type="molecule type" value="Genomic_DNA"/>
</dbReference>
<organism evidence="2 3">
    <name type="scientific">Rhizobium mesoamericanum STM3625</name>
    <dbReference type="NCBI Taxonomy" id="1211777"/>
    <lineage>
        <taxon>Bacteria</taxon>
        <taxon>Pseudomonadati</taxon>
        <taxon>Pseudomonadota</taxon>
        <taxon>Alphaproteobacteria</taxon>
        <taxon>Hyphomicrobiales</taxon>
        <taxon>Rhizobiaceae</taxon>
        <taxon>Rhizobium/Agrobacterium group</taxon>
        <taxon>Rhizobium</taxon>
    </lineage>
</organism>
<proteinExistence type="predicted"/>
<dbReference type="HOGENOM" id="CLU_1304064_0_0_5"/>
<feature type="domain" description="Cytokinin glycosidase" evidence="1">
    <location>
        <begin position="17"/>
        <end position="173"/>
    </location>
</feature>
<gene>
    <name evidence="2" type="ORF">BN77_p40048</name>
</gene>
<reference evidence="2 3" key="1">
    <citation type="journal article" date="2013" name="Genome Announc.">
        <title>Draft Genome Sequence of Rhizobium mesoamericanum STM3625, a Nitrogen-Fixing Symbiont of Mimosa pudica Isolated in French Guiana (South America).</title>
        <authorList>
            <person name="Moulin L."/>
            <person name="Mornico D."/>
            <person name="Melkonian R."/>
            <person name="Klonowska A."/>
        </authorList>
    </citation>
    <scope>NUCLEOTIDE SEQUENCE [LARGE SCALE GENOMIC DNA]</scope>
    <source>
        <strain evidence="2 3">STM3625</strain>
    </source>
</reference>
<comment type="caution">
    <text evidence="2">The sequence shown here is derived from an EMBL/GenBank/DDBJ whole genome shotgun (WGS) entry which is preliminary data.</text>
</comment>
<evidence type="ECO:0000259" key="1">
    <source>
        <dbReference type="Pfam" id="PF02027"/>
    </source>
</evidence>
<protein>
    <recommendedName>
        <fullName evidence="1">Cytokinin glycosidase domain-containing protein</fullName>
    </recommendedName>
</protein>
<dbReference type="Proteomes" id="UP000009319">
    <property type="component" value="Unassembled WGS sequence"/>
</dbReference>
<evidence type="ECO:0000313" key="3">
    <source>
        <dbReference type="Proteomes" id="UP000009319"/>
    </source>
</evidence>
<dbReference type="Pfam" id="PF02027">
    <property type="entry name" value="RolB_RolC"/>
    <property type="match status" value="1"/>
</dbReference>
<dbReference type="AlphaFoldDB" id="K0Q527"/>
<name>K0Q527_9HYPH</name>
<dbReference type="InterPro" id="IPR006064">
    <property type="entry name" value="Glycosidase"/>
</dbReference>